<feature type="domain" description="Apple" evidence="2">
    <location>
        <begin position="478"/>
        <end position="558"/>
    </location>
</feature>
<proteinExistence type="predicted"/>
<evidence type="ECO:0000259" key="2">
    <source>
        <dbReference type="PROSITE" id="PS50948"/>
    </source>
</evidence>
<protein>
    <recommendedName>
        <fullName evidence="2">Apple domain-containing protein</fullName>
    </recommendedName>
</protein>
<gene>
    <name evidence="3" type="ORF">PRZ48_008517</name>
</gene>
<name>A0ABR0EGJ4_ZASCE</name>
<dbReference type="Proteomes" id="UP001305779">
    <property type="component" value="Unassembled WGS sequence"/>
</dbReference>
<keyword evidence="4" id="KW-1185">Reference proteome</keyword>
<feature type="compositionally biased region" description="Low complexity" evidence="1">
    <location>
        <begin position="410"/>
        <end position="425"/>
    </location>
</feature>
<dbReference type="PROSITE" id="PS50948">
    <property type="entry name" value="PAN"/>
    <property type="match status" value="1"/>
</dbReference>
<feature type="compositionally biased region" description="Low complexity" evidence="1">
    <location>
        <begin position="946"/>
        <end position="960"/>
    </location>
</feature>
<feature type="region of interest" description="Disordered" evidence="1">
    <location>
        <begin position="410"/>
        <end position="450"/>
    </location>
</feature>
<dbReference type="EMBL" id="JAXOVC010000006">
    <property type="protein sequence ID" value="KAK4500328.1"/>
    <property type="molecule type" value="Genomic_DNA"/>
</dbReference>
<feature type="compositionally biased region" description="Polar residues" evidence="1">
    <location>
        <begin position="930"/>
        <end position="939"/>
    </location>
</feature>
<accession>A0ABR0EGJ4</accession>
<sequence>MSESIVRPSINEEFTTGLTNQATRPDDECRRVTSPWNASGRSKDLRLAASDLSVDRTHKFSGSASLTGETTVRTVSPSAGYPGTYFVEVPQIYSTSTVVGSYTSNGVVYSTTFEITSATQAVRTTSEALPPAYTQINPSISEAYTTTISDVPVVVNPPYTTVYTQIPSASSLSAPTVITTVQPDLPNNEQGTVIVGVPAIRWVTTTIRWTGSTLITAPVTSSYPPTSTEPGTVVVQTPPPVVSTTQAYTGASSIPSLITATTLIGSGSDAWTVVLQTPQSYVTTTQLYTGQSSISAAITATTIPPGSDGSPGTVIIQTPPGYQPPVYRTTTQLYTGFSPISDPITTTFEPTGTNVGLVLIQTPPGWVTSTRAYSGSSPITAPITATTIWPAGGSQGVVWIETPTGFAQPSSSVGSALPSSSAAGIPEPPSSSLPSALSTTGQSTPASVPLYTSAPSPSVLPACPPLACGAIARNSTSCENSYGNQYNVTCGIRLWGTIAKRATVSNSEECLIQCDQTPGCVAINYYSQSSSQTQNCEMLSEVDYETSEPGTAGAERPADVEEINSVPPTSTIGSTPAPQLATTTSTRLYTGASSISDSITATTIAASGSNPAIVVIETPGPPPSPGYQTSFRPYTGASSISAATTVSTILPSGQISGVYIVETPTGFAAPSSSPQESYITSTRPWTSPSPIAQATTVSTILPTGTLPGVYIVETPSSALLSSSLGISSSAAISLSLSASLSSTAISPSFSSSSSSAEVPLTLTNAFSETYVTVTRPWTGTSPISSATIVSTIRPTNGLAGTYILETPSAGLPGYVTSTRGAYTGADQITAATTVSTVLPSQGPFGPVSGTYIVETQLLASSTTSEIGSYVTLTTAYTGSSSLTAPLTSTIAQPSNGSPGTVQIQTPVRYVTTTRAYSGSSPITMATTVTTIQGSGSDPNTIVVETPSPSGASSCASNSNGDTTSPSGDVYTVRCQTDTDGSSLGFRQATTGFNDCFAFCDSTSGCLAFTFVGSGLIIGDGPGECQLKGAAGADADPVFTSFNANAVSALRSRAVLPPGPSYYVTTTRPYTGASQITQPITASSSPPSGSNPGLIVIETPTSSSGVEYYVTTTRPYTGASFLTQPITAESIPPASGNPGTIIVETGGSQNYYVTTTRLYTGLSSISGQITATSIPPANGSPGLIIVETPPPGYVTATSYGQFAGTTTLTSIPYSGSISGTIVLGIPETSQANYYITSTTYGSYAGTTILTSVAPSATQPGYIWVGIPETQTMTTPSPSPLGYETQTTYGPYSQPTTLTSSPPSNTQSGLILVGLPYTRCFVDFLRLAQHAFKLVVADTAFYELISSRDLFDFIQSCSVDFLLPKLFGSANIFVYIQHCSIDFLRAPKHDICKLLIVCSTIFKLVFLDSFLGLCDSYNLWQLRGHNNSRKSSSSRHGFWHNLDRSGVDRDYCNYRGALDSDNDNHHIDPWNSFLHYVWPISGNYDTLYDTILRDRFRDDNNRRSYHGNNHYDHDNSYARHSDLNDLWQLPSYNYDHYNFVFGYRKRNSRSKKNPEPYNHYPRHNHLDDLGKLPINDDDYHNSMDWNAERYRHCRRTIYDHNHDLLHCYDSHNPNNRYHAYHANDAHDSYNAHYGYDSYHSHDAYDIDHGDDIDYRNNANRNRVNPPYQAATTCPVADDSIIASPNNLPYRIRCGWDTTGNAYGSYQQTCASCTYVDCMSYCDAGAACLGFTWLGQAGVSTNGQGTGNCYFKQNVAQGQSVAFDNQGGLAANKVSVIKACAGQAAVGSGGAAAANTQYTTVTYAYQPTASTETTIRTSTTIAPSGTYQGTVILATPVATAPCVAEGYLSLFNNLNRVNLQNGSSSLIATVNSGTNAINSLGYNPLDFYLYGNSRETANANVAGPQRFMRIGFNGNTQFLFNLPTYRSFYVGDIDSNGQYWSASQDPTWQWIQVNLNPSLPAYQQIVDSGNSTLPAGARVQDWAFVIGGGPYLYGVAITYEGLTSLNRFDLTTKTWTAVGSFGYTVTVNPTTEKRWNALYSGTGNGDLFGLEGFSGQLWKFNVNTLTASFVIQGPVGSSEADGARCLNAPI</sequence>
<evidence type="ECO:0000313" key="4">
    <source>
        <dbReference type="Proteomes" id="UP001305779"/>
    </source>
</evidence>
<feature type="region of interest" description="Disordered" evidence="1">
    <location>
        <begin position="930"/>
        <end position="967"/>
    </location>
</feature>
<reference evidence="3 4" key="1">
    <citation type="journal article" date="2023" name="G3 (Bethesda)">
        <title>A chromosome-level genome assembly of Zasmidium syzygii isolated from banana leaves.</title>
        <authorList>
            <person name="van Westerhoven A.C."/>
            <person name="Mehrabi R."/>
            <person name="Talebi R."/>
            <person name="Steentjes M.B.F."/>
            <person name="Corcolon B."/>
            <person name="Chong P.A."/>
            <person name="Kema G.H.J."/>
            <person name="Seidl M.F."/>
        </authorList>
    </citation>
    <scope>NUCLEOTIDE SEQUENCE [LARGE SCALE GENOMIC DNA]</scope>
    <source>
        <strain evidence="3 4">P124</strain>
    </source>
</reference>
<comment type="caution">
    <text evidence="3">The sequence shown here is derived from an EMBL/GenBank/DDBJ whole genome shotgun (WGS) entry which is preliminary data.</text>
</comment>
<evidence type="ECO:0000313" key="3">
    <source>
        <dbReference type="EMBL" id="KAK4500328.1"/>
    </source>
</evidence>
<evidence type="ECO:0000256" key="1">
    <source>
        <dbReference type="SAM" id="MobiDB-lite"/>
    </source>
</evidence>
<dbReference type="Pfam" id="PF14295">
    <property type="entry name" value="PAN_4"/>
    <property type="match status" value="2"/>
</dbReference>
<organism evidence="3 4">
    <name type="scientific">Zasmidium cellare</name>
    <name type="common">Wine cellar mold</name>
    <name type="synonym">Racodium cellare</name>
    <dbReference type="NCBI Taxonomy" id="395010"/>
    <lineage>
        <taxon>Eukaryota</taxon>
        <taxon>Fungi</taxon>
        <taxon>Dikarya</taxon>
        <taxon>Ascomycota</taxon>
        <taxon>Pezizomycotina</taxon>
        <taxon>Dothideomycetes</taxon>
        <taxon>Dothideomycetidae</taxon>
        <taxon>Mycosphaerellales</taxon>
        <taxon>Mycosphaerellaceae</taxon>
        <taxon>Zasmidium</taxon>
    </lineage>
</organism>
<dbReference type="InterPro" id="IPR003609">
    <property type="entry name" value="Pan_app"/>
</dbReference>